<reference evidence="3 4" key="1">
    <citation type="journal article" date="2004" name="Genome Res.">
        <title>Genome sequence of Haloarcula marismortui: a halophilic archaeon from the Dead Sea.</title>
        <authorList>
            <person name="Baliga N.S."/>
            <person name="Bonneau R."/>
            <person name="Facciotti M.T."/>
            <person name="Pan M."/>
            <person name="Glusman G."/>
            <person name="Deutsch E.W."/>
            <person name="Shannon P."/>
            <person name="Chiu Y."/>
            <person name="Weng R.S."/>
            <person name="Gan R.R."/>
            <person name="Hung P."/>
            <person name="Date S.V."/>
            <person name="Marcotte E."/>
            <person name="Hood L."/>
            <person name="Ng W.V."/>
        </authorList>
    </citation>
    <scope>NUCLEOTIDE SEQUENCE [LARGE SCALE GENOMIC DNA]</scope>
    <source>
        <strain evidence="4">ATCC 43049 / DSM 3752 / JCM 8966 / VKM B-1809</strain>
        <plasmid evidence="4">Plasmid pNG300</plasmid>
    </source>
</reference>
<dbReference type="KEGG" id="hma:pNG3039"/>
<evidence type="ECO:0000256" key="1">
    <source>
        <dbReference type="SAM" id="MobiDB-lite"/>
    </source>
</evidence>
<protein>
    <recommendedName>
        <fullName evidence="2">DUF8160 domain-containing protein</fullName>
    </recommendedName>
</protein>
<dbReference type="GeneID" id="3126712"/>
<keyword evidence="3" id="KW-0614">Plasmid</keyword>
<gene>
    <name evidence="3" type="ordered locus">pNG3039</name>
</gene>
<feature type="domain" description="DUF8160" evidence="2">
    <location>
        <begin position="27"/>
        <end position="146"/>
    </location>
</feature>
<dbReference type="PATRIC" id="fig|272569.17.peg.110"/>
<dbReference type="InterPro" id="IPR058474">
    <property type="entry name" value="DUF8160"/>
</dbReference>
<dbReference type="Pfam" id="PF26492">
    <property type="entry name" value="DUF8160"/>
    <property type="match status" value="1"/>
</dbReference>
<evidence type="ECO:0000313" key="3">
    <source>
        <dbReference type="EMBL" id="AAV44363.1"/>
    </source>
</evidence>
<accession>Q5V800</accession>
<dbReference type="RefSeq" id="WP_011222213.1">
    <property type="nucleotide sequence ID" value="NC_006391.1"/>
</dbReference>
<dbReference type="Proteomes" id="UP000001169">
    <property type="component" value="Plasmid pNG300"/>
</dbReference>
<keyword evidence="4" id="KW-1185">Reference proteome</keyword>
<organism evidence="3 4">
    <name type="scientific">Haloarcula marismortui (strain ATCC 43049 / DSM 3752 / JCM 8966 / VKM B-1809)</name>
    <name type="common">Halobacterium marismortui</name>
    <dbReference type="NCBI Taxonomy" id="272569"/>
    <lineage>
        <taxon>Archaea</taxon>
        <taxon>Methanobacteriati</taxon>
        <taxon>Methanobacteriota</taxon>
        <taxon>Stenosarchaea group</taxon>
        <taxon>Halobacteria</taxon>
        <taxon>Halobacteriales</taxon>
        <taxon>Haloarculaceae</taxon>
        <taxon>Haloarcula</taxon>
    </lineage>
</organism>
<feature type="region of interest" description="Disordered" evidence="1">
    <location>
        <begin position="1"/>
        <end position="88"/>
    </location>
</feature>
<feature type="compositionally biased region" description="Basic and acidic residues" evidence="1">
    <location>
        <begin position="78"/>
        <end position="88"/>
    </location>
</feature>
<sequence length="156" mass="18366">MSDDTDTEKDMDRAARIGSRNHDRRQRRDDSQEQQESQKSQRQQRPEQQAESADSKSVEQQESQKSQRQQRPEQQPVTERRHDTYYLRDDLRKEVNRLAVGTFAEVEATQSVDLDTNRHRRPLLLLLGAERIAEMDDDEILSKLVDEDILDDPYLS</sequence>
<name>Q5V800_HALMA</name>
<dbReference type="EMBL" id="AY596292">
    <property type="protein sequence ID" value="AAV44363.1"/>
    <property type="molecule type" value="Genomic_DNA"/>
</dbReference>
<proteinExistence type="predicted"/>
<dbReference type="HOGENOM" id="CLU_1682638_0_0_2"/>
<geneLocation type="plasmid" evidence="3 4">
    <name>pNG300</name>
</geneLocation>
<feature type="compositionally biased region" description="Low complexity" evidence="1">
    <location>
        <begin position="34"/>
        <end position="49"/>
    </location>
</feature>
<evidence type="ECO:0000313" key="4">
    <source>
        <dbReference type="Proteomes" id="UP000001169"/>
    </source>
</evidence>
<evidence type="ECO:0000259" key="2">
    <source>
        <dbReference type="Pfam" id="PF26492"/>
    </source>
</evidence>
<feature type="compositionally biased region" description="Low complexity" evidence="1">
    <location>
        <begin position="60"/>
        <end position="77"/>
    </location>
</feature>
<dbReference type="EnsemblBacteria" id="AAV44363">
    <property type="protein sequence ID" value="AAV44363"/>
    <property type="gene ID" value="pNG3039"/>
</dbReference>
<dbReference type="AlphaFoldDB" id="Q5V800"/>